<dbReference type="eggNOG" id="KOG1887">
    <property type="taxonomic scope" value="Eukaryota"/>
</dbReference>
<dbReference type="STRING" id="77586.A0A0D9XTU8"/>
<evidence type="ECO:0000313" key="1">
    <source>
        <dbReference type="EnsemblPlants" id="LPERR11G15290.1"/>
    </source>
</evidence>
<reference evidence="2" key="2">
    <citation type="submission" date="2013-12" db="EMBL/GenBank/DDBJ databases">
        <authorList>
            <person name="Yu Y."/>
            <person name="Lee S."/>
            <person name="de Baynast K."/>
            <person name="Wissotski M."/>
            <person name="Liu L."/>
            <person name="Talag J."/>
            <person name="Goicoechea J."/>
            <person name="Angelova A."/>
            <person name="Jetty R."/>
            <person name="Kudrna D."/>
            <person name="Golser W."/>
            <person name="Rivera L."/>
            <person name="Zhang J."/>
            <person name="Wing R."/>
        </authorList>
    </citation>
    <scope>NUCLEOTIDE SEQUENCE</scope>
</reference>
<protein>
    <submittedName>
        <fullName evidence="1">Uncharacterized protein</fullName>
    </submittedName>
</protein>
<reference evidence="1 2" key="1">
    <citation type="submission" date="2012-08" db="EMBL/GenBank/DDBJ databases">
        <title>Oryza genome evolution.</title>
        <authorList>
            <person name="Wing R.A."/>
        </authorList>
    </citation>
    <scope>NUCLEOTIDE SEQUENCE</scope>
</reference>
<accession>A0A0D9XTU8</accession>
<evidence type="ECO:0000313" key="2">
    <source>
        <dbReference type="Proteomes" id="UP000032180"/>
    </source>
</evidence>
<dbReference type="PANTHER" id="PTHR34465">
    <property type="entry name" value="CARBOXYL-TERMINAL HYDROLASE-LIKE PROTEIN, PUTATIVE (DUF627 AND DUF629)-RELATED"/>
    <property type="match status" value="1"/>
</dbReference>
<name>A0A0D9XTU8_9ORYZ</name>
<keyword evidence="2" id="KW-1185">Reference proteome</keyword>
<dbReference type="EnsemblPlants" id="LPERR11G15290.1">
    <property type="protein sequence ID" value="LPERR11G15290.1"/>
    <property type="gene ID" value="LPERR11G15290"/>
</dbReference>
<dbReference type="AlphaFoldDB" id="A0A0D9XTU8"/>
<dbReference type="Gramene" id="LPERR11G15290.1">
    <property type="protein sequence ID" value="LPERR11G15290.1"/>
    <property type="gene ID" value="LPERR11G15290"/>
</dbReference>
<proteinExistence type="predicted"/>
<organism evidence="1 2">
    <name type="scientific">Leersia perrieri</name>
    <dbReference type="NCBI Taxonomy" id="77586"/>
    <lineage>
        <taxon>Eukaryota</taxon>
        <taxon>Viridiplantae</taxon>
        <taxon>Streptophyta</taxon>
        <taxon>Embryophyta</taxon>
        <taxon>Tracheophyta</taxon>
        <taxon>Spermatophyta</taxon>
        <taxon>Magnoliopsida</taxon>
        <taxon>Liliopsida</taxon>
        <taxon>Poales</taxon>
        <taxon>Poaceae</taxon>
        <taxon>BOP clade</taxon>
        <taxon>Oryzoideae</taxon>
        <taxon>Oryzeae</taxon>
        <taxon>Oryzinae</taxon>
        <taxon>Leersia</taxon>
    </lineage>
</organism>
<sequence length="196" mass="22451">MFHVEMSCKCGKSFDEKKHTTIFYRPDAGSPQTTKIKSFAELPVLYDGHSFFEDNCENCGCPKNIDVSSSDTHHFFTIGLDWSSGCENQVQLFEILVGIAHPLDIKLLYKGVHSLANYSLASMVFCKVFYATSPACLILVPYFQNSADFLCRWALDQDKWLICDAHTVEALDSWEQLHERFRDTLQPEVLFFEVIK</sequence>
<dbReference type="Proteomes" id="UP000032180">
    <property type="component" value="Chromosome 11"/>
</dbReference>
<dbReference type="HOGENOM" id="CLU_1535005_0_0_1"/>
<dbReference type="PANTHER" id="PTHR34465:SF3">
    <property type="entry name" value="OS09G0547900 PROTEIN"/>
    <property type="match status" value="1"/>
</dbReference>
<reference evidence="1" key="3">
    <citation type="submission" date="2015-04" db="UniProtKB">
        <authorList>
            <consortium name="EnsemblPlants"/>
        </authorList>
    </citation>
    <scope>IDENTIFICATION</scope>
</reference>